<dbReference type="InterPro" id="IPR029046">
    <property type="entry name" value="LolA/LolB/LppX"/>
</dbReference>
<keyword evidence="5 10" id="KW-0813">Transport</keyword>
<comment type="subunit">
    <text evidence="3 10">Monomer.</text>
</comment>
<keyword evidence="8 10" id="KW-0653">Protein transport</keyword>
<gene>
    <name evidence="10 11" type="primary">lolA</name>
    <name evidence="11" type="ORF">D4A39_03675</name>
</gene>
<accession>A0A418Y344</accession>
<comment type="caution">
    <text evidence="11">The sequence shown here is derived from an EMBL/GenBank/DDBJ whole genome shotgun (WGS) entry which is preliminary data.</text>
</comment>
<dbReference type="InterPro" id="IPR004564">
    <property type="entry name" value="OM_lipoprot_carrier_LolA-like"/>
</dbReference>
<evidence type="ECO:0000256" key="6">
    <source>
        <dbReference type="ARBA" id="ARBA00022729"/>
    </source>
</evidence>
<reference evidence="11 12" key="1">
    <citation type="submission" date="2018-09" db="EMBL/GenBank/DDBJ databases">
        <title>Alcanivorax profundi sp. nov., isolated from 1000 m-depth seawater of the Mariana Trench.</title>
        <authorList>
            <person name="Liu J."/>
        </authorList>
    </citation>
    <scope>NUCLEOTIDE SEQUENCE [LARGE SCALE GENOMIC DNA]</scope>
    <source>
        <strain evidence="11 12">MTEO17</strain>
    </source>
</reference>
<name>A0A418Y344_9GAMM</name>
<evidence type="ECO:0000256" key="3">
    <source>
        <dbReference type="ARBA" id="ARBA00011245"/>
    </source>
</evidence>
<keyword evidence="9 10" id="KW-0143">Chaperone</keyword>
<dbReference type="EMBL" id="QYYA01000001">
    <property type="protein sequence ID" value="RJG19948.1"/>
    <property type="molecule type" value="Genomic_DNA"/>
</dbReference>
<comment type="function">
    <text evidence="10">Participates in the translocation of lipoproteins from the inner membrane to the outer membrane. Only forms a complex with a lipoprotein if the residue after the N-terminal Cys is not an aspartate (The Asp acts as a targeting signal to indicate that the lipoprotein should stay in the inner membrane).</text>
</comment>
<keyword evidence="12" id="KW-1185">Reference proteome</keyword>
<evidence type="ECO:0000256" key="4">
    <source>
        <dbReference type="ARBA" id="ARBA00014035"/>
    </source>
</evidence>
<dbReference type="OrthoDB" id="9787361at2"/>
<evidence type="ECO:0000256" key="8">
    <source>
        <dbReference type="ARBA" id="ARBA00022927"/>
    </source>
</evidence>
<proteinExistence type="inferred from homology"/>
<evidence type="ECO:0000256" key="5">
    <source>
        <dbReference type="ARBA" id="ARBA00022448"/>
    </source>
</evidence>
<dbReference type="GO" id="GO:0044874">
    <property type="term" value="P:lipoprotein localization to outer membrane"/>
    <property type="evidence" value="ECO:0007669"/>
    <property type="project" value="UniProtKB-UniRule"/>
</dbReference>
<keyword evidence="11" id="KW-0449">Lipoprotein</keyword>
<evidence type="ECO:0000313" key="11">
    <source>
        <dbReference type="EMBL" id="RJG19948.1"/>
    </source>
</evidence>
<dbReference type="SUPFAM" id="SSF89392">
    <property type="entry name" value="Prokaryotic lipoproteins and lipoprotein localization factors"/>
    <property type="match status" value="1"/>
</dbReference>
<dbReference type="AlphaFoldDB" id="A0A418Y344"/>
<comment type="subcellular location">
    <subcellularLocation>
        <location evidence="1 10">Periplasm</location>
    </subcellularLocation>
</comment>
<sequence precursor="true">MRTLLMVALLFPALAWAGATDELLSRLQKLQSLKGDFEQTVLDKGGTHMQQAEGRFQVARGNQFYWSTTSPFSQLAVSDGKTVWVYDEDLEQVVVRPLSQDLGQTPALLFGGQPSQVAEAFSISERDRNGAQVTYRLTPKGDDPLFDQLDVTFRGEQPMSMRLQDALGQQTVIDFRDLKVNSGIDASLFHFTPPEGTDVIQQQ</sequence>
<evidence type="ECO:0000256" key="10">
    <source>
        <dbReference type="HAMAP-Rule" id="MF_00240"/>
    </source>
</evidence>
<dbReference type="InterPro" id="IPR018323">
    <property type="entry name" value="OM_lipoprot_carrier_LolA_Pbac"/>
</dbReference>
<dbReference type="RefSeq" id="WP_022984069.1">
    <property type="nucleotide sequence ID" value="NZ_CAXGPP010000032.1"/>
</dbReference>
<evidence type="ECO:0000313" key="12">
    <source>
        <dbReference type="Proteomes" id="UP000283734"/>
    </source>
</evidence>
<dbReference type="GO" id="GO:0042953">
    <property type="term" value="P:lipoprotein transport"/>
    <property type="evidence" value="ECO:0007669"/>
    <property type="project" value="InterPro"/>
</dbReference>
<dbReference type="HAMAP" id="MF_00240">
    <property type="entry name" value="LolA"/>
    <property type="match status" value="1"/>
</dbReference>
<dbReference type="GO" id="GO:0030288">
    <property type="term" value="C:outer membrane-bounded periplasmic space"/>
    <property type="evidence" value="ECO:0007669"/>
    <property type="project" value="TreeGrafter"/>
</dbReference>
<dbReference type="CDD" id="cd16325">
    <property type="entry name" value="LolA"/>
    <property type="match status" value="1"/>
</dbReference>
<evidence type="ECO:0000256" key="1">
    <source>
        <dbReference type="ARBA" id="ARBA00004418"/>
    </source>
</evidence>
<keyword evidence="6 10" id="KW-0732">Signal</keyword>
<feature type="signal peptide" evidence="10">
    <location>
        <begin position="1"/>
        <end position="17"/>
    </location>
</feature>
<dbReference type="Proteomes" id="UP000283734">
    <property type="component" value="Unassembled WGS sequence"/>
</dbReference>
<organism evidence="11 12">
    <name type="scientific">Alcanivorax profundi</name>
    <dbReference type="NCBI Taxonomy" id="2338368"/>
    <lineage>
        <taxon>Bacteria</taxon>
        <taxon>Pseudomonadati</taxon>
        <taxon>Pseudomonadota</taxon>
        <taxon>Gammaproteobacteria</taxon>
        <taxon>Oceanospirillales</taxon>
        <taxon>Alcanivoracaceae</taxon>
        <taxon>Alcanivorax</taxon>
    </lineage>
</organism>
<dbReference type="PANTHER" id="PTHR35869">
    <property type="entry name" value="OUTER-MEMBRANE LIPOPROTEIN CARRIER PROTEIN"/>
    <property type="match status" value="1"/>
</dbReference>
<dbReference type="Pfam" id="PF03548">
    <property type="entry name" value="LolA"/>
    <property type="match status" value="1"/>
</dbReference>
<dbReference type="NCBIfam" id="TIGR00547">
    <property type="entry name" value="lolA"/>
    <property type="match status" value="1"/>
</dbReference>
<evidence type="ECO:0000256" key="9">
    <source>
        <dbReference type="ARBA" id="ARBA00023186"/>
    </source>
</evidence>
<evidence type="ECO:0000256" key="7">
    <source>
        <dbReference type="ARBA" id="ARBA00022764"/>
    </source>
</evidence>
<dbReference type="Gene3D" id="2.50.20.10">
    <property type="entry name" value="Lipoprotein localisation LolA/LolB/LppX"/>
    <property type="match status" value="1"/>
</dbReference>
<feature type="chain" id="PRO_5019595064" description="Outer-membrane lipoprotein carrier protein" evidence="10">
    <location>
        <begin position="18"/>
        <end position="203"/>
    </location>
</feature>
<keyword evidence="7 10" id="KW-0574">Periplasm</keyword>
<evidence type="ECO:0000256" key="2">
    <source>
        <dbReference type="ARBA" id="ARBA00007615"/>
    </source>
</evidence>
<comment type="similarity">
    <text evidence="2 10">Belongs to the LolA family.</text>
</comment>
<protein>
    <recommendedName>
        <fullName evidence="4 10">Outer-membrane lipoprotein carrier protein</fullName>
    </recommendedName>
</protein>
<dbReference type="PANTHER" id="PTHR35869:SF1">
    <property type="entry name" value="OUTER-MEMBRANE LIPOPROTEIN CARRIER PROTEIN"/>
    <property type="match status" value="1"/>
</dbReference>